<feature type="compositionally biased region" description="Basic and acidic residues" evidence="1">
    <location>
        <begin position="40"/>
        <end position="56"/>
    </location>
</feature>
<dbReference type="Proteomes" id="UP001419268">
    <property type="component" value="Unassembled WGS sequence"/>
</dbReference>
<feature type="region of interest" description="Disordered" evidence="1">
    <location>
        <begin position="36"/>
        <end position="56"/>
    </location>
</feature>
<proteinExistence type="predicted"/>
<reference evidence="2 3" key="1">
    <citation type="submission" date="2024-01" db="EMBL/GenBank/DDBJ databases">
        <title>Genome assemblies of Stephania.</title>
        <authorList>
            <person name="Yang L."/>
        </authorList>
    </citation>
    <scope>NUCLEOTIDE SEQUENCE [LARGE SCALE GENOMIC DNA]</scope>
    <source>
        <strain evidence="2">JXDWG</strain>
        <tissue evidence="2">Leaf</tissue>
    </source>
</reference>
<evidence type="ECO:0000313" key="3">
    <source>
        <dbReference type="Proteomes" id="UP001419268"/>
    </source>
</evidence>
<name>A0AAP0KQQ2_9MAGN</name>
<evidence type="ECO:0000313" key="2">
    <source>
        <dbReference type="EMBL" id="KAK9156972.1"/>
    </source>
</evidence>
<accession>A0AAP0KQQ2</accession>
<protein>
    <submittedName>
        <fullName evidence="2">Uncharacterized protein</fullName>
    </submittedName>
</protein>
<dbReference type="EMBL" id="JBBNAG010000002">
    <property type="protein sequence ID" value="KAK9156972.1"/>
    <property type="molecule type" value="Genomic_DNA"/>
</dbReference>
<keyword evidence="3" id="KW-1185">Reference proteome</keyword>
<sequence>MLYCGVVLVRELGSSHAPEEGDDSEELSSLPKRARVGLLVKEKKSSPQRTRDSLVR</sequence>
<organism evidence="2 3">
    <name type="scientific">Stephania cephalantha</name>
    <dbReference type="NCBI Taxonomy" id="152367"/>
    <lineage>
        <taxon>Eukaryota</taxon>
        <taxon>Viridiplantae</taxon>
        <taxon>Streptophyta</taxon>
        <taxon>Embryophyta</taxon>
        <taxon>Tracheophyta</taxon>
        <taxon>Spermatophyta</taxon>
        <taxon>Magnoliopsida</taxon>
        <taxon>Ranunculales</taxon>
        <taxon>Menispermaceae</taxon>
        <taxon>Menispermoideae</taxon>
        <taxon>Cissampelideae</taxon>
        <taxon>Stephania</taxon>
    </lineage>
</organism>
<dbReference type="AlphaFoldDB" id="A0AAP0KQQ2"/>
<evidence type="ECO:0000256" key="1">
    <source>
        <dbReference type="SAM" id="MobiDB-lite"/>
    </source>
</evidence>
<comment type="caution">
    <text evidence="2">The sequence shown here is derived from an EMBL/GenBank/DDBJ whole genome shotgun (WGS) entry which is preliminary data.</text>
</comment>
<gene>
    <name evidence="2" type="ORF">Scep_003546</name>
</gene>